<name>A0ABX1BAR4_9ACTN</name>
<sequence>MNDVRFPEGRMEIVSAVAALASRDHQRRVWVERRYPRKDYYDDFSTNVHILYDDTRVLEDPSAAIGIYLRSEQEAAALANLAEILNAVFAEMGTESADSEYLKSRLWESVIRSASVALHALLAD</sequence>
<reference evidence="1 2" key="1">
    <citation type="submission" date="2020-03" db="EMBL/GenBank/DDBJ databases">
        <title>WGS of actinomycetes isolated from Thailand.</title>
        <authorList>
            <person name="Thawai C."/>
        </authorList>
    </citation>
    <scope>NUCLEOTIDE SEQUENCE [LARGE SCALE GENOMIC DNA]</scope>
    <source>
        <strain evidence="1 2">FMUSA5-5</strain>
    </source>
</reference>
<dbReference type="EMBL" id="JAATEP010000032">
    <property type="protein sequence ID" value="NJP94869.1"/>
    <property type="molecule type" value="Genomic_DNA"/>
</dbReference>
<dbReference type="NCBIfam" id="NF047838">
    <property type="entry name" value="SCO4402_fam"/>
    <property type="match status" value="1"/>
</dbReference>
<dbReference type="InterPro" id="IPR057705">
    <property type="entry name" value="DUF7945"/>
</dbReference>
<dbReference type="Pfam" id="PF25656">
    <property type="entry name" value="DUF7945"/>
    <property type="match status" value="1"/>
</dbReference>
<dbReference type="Proteomes" id="UP000696294">
    <property type="component" value="Unassembled WGS sequence"/>
</dbReference>
<gene>
    <name evidence="1" type="ORF">HCN51_36470</name>
</gene>
<proteinExistence type="predicted"/>
<accession>A0ABX1BAR4</accession>
<protein>
    <submittedName>
        <fullName evidence="1">Uncharacterized protein</fullName>
    </submittedName>
</protein>
<keyword evidence="2" id="KW-1185">Reference proteome</keyword>
<dbReference type="RefSeq" id="WP_168016077.1">
    <property type="nucleotide sequence ID" value="NZ_JAATEP010000032.1"/>
</dbReference>
<evidence type="ECO:0000313" key="1">
    <source>
        <dbReference type="EMBL" id="NJP94869.1"/>
    </source>
</evidence>
<organism evidence="1 2">
    <name type="scientific">Nonomuraea composti</name>
    <dbReference type="NCBI Taxonomy" id="2720023"/>
    <lineage>
        <taxon>Bacteria</taxon>
        <taxon>Bacillati</taxon>
        <taxon>Actinomycetota</taxon>
        <taxon>Actinomycetes</taxon>
        <taxon>Streptosporangiales</taxon>
        <taxon>Streptosporangiaceae</taxon>
        <taxon>Nonomuraea</taxon>
    </lineage>
</organism>
<evidence type="ECO:0000313" key="2">
    <source>
        <dbReference type="Proteomes" id="UP000696294"/>
    </source>
</evidence>
<comment type="caution">
    <text evidence="1">The sequence shown here is derived from an EMBL/GenBank/DDBJ whole genome shotgun (WGS) entry which is preliminary data.</text>
</comment>